<dbReference type="InterPro" id="IPR000182">
    <property type="entry name" value="GNAT_dom"/>
</dbReference>
<dbReference type="RefSeq" id="WP_235057132.1">
    <property type="nucleotide sequence ID" value="NZ_JAKFHA010000033.1"/>
</dbReference>
<dbReference type="Proteomes" id="UP001165378">
    <property type="component" value="Unassembled WGS sequence"/>
</dbReference>
<evidence type="ECO:0000259" key="4">
    <source>
        <dbReference type="PROSITE" id="PS51186"/>
    </source>
</evidence>
<dbReference type="PANTHER" id="PTHR10545">
    <property type="entry name" value="DIAMINE N-ACETYLTRANSFERASE"/>
    <property type="match status" value="1"/>
</dbReference>
<evidence type="ECO:0000313" key="6">
    <source>
        <dbReference type="Proteomes" id="UP001165378"/>
    </source>
</evidence>
<sequence>MIRTATREDVPTILRFVHELAAYEKAPEEVKAVEADFERDLFGPAPAASVLIAEDGDGTAVGFALWFTTYSTWLGKAGIYLEDLYVSPAARGGGHGRALLTELARIAVERGYGRVEWSVLDWNAPAIGFYKSLGAAPQDEWTVYRLTGDALAALGSA</sequence>
<evidence type="ECO:0000256" key="3">
    <source>
        <dbReference type="ARBA" id="ARBA00023315"/>
    </source>
</evidence>
<dbReference type="AlphaFoldDB" id="A0AA41U5X4"/>
<dbReference type="PANTHER" id="PTHR10545:SF29">
    <property type="entry name" value="GH14572P-RELATED"/>
    <property type="match status" value="1"/>
</dbReference>
<gene>
    <name evidence="5" type="ORF">LZ495_34775</name>
</gene>
<dbReference type="GO" id="GO:0008080">
    <property type="term" value="F:N-acetyltransferase activity"/>
    <property type="evidence" value="ECO:0007669"/>
    <property type="project" value="TreeGrafter"/>
</dbReference>
<name>A0AA41U5X4_9ACTN</name>
<keyword evidence="2" id="KW-0808">Transferase</keyword>
<dbReference type="Pfam" id="PF00583">
    <property type="entry name" value="Acetyltransf_1"/>
    <property type="match status" value="1"/>
</dbReference>
<organism evidence="5 6">
    <name type="scientific">Yinghuangia soli</name>
    <dbReference type="NCBI Taxonomy" id="2908204"/>
    <lineage>
        <taxon>Bacteria</taxon>
        <taxon>Bacillati</taxon>
        <taxon>Actinomycetota</taxon>
        <taxon>Actinomycetes</taxon>
        <taxon>Kitasatosporales</taxon>
        <taxon>Streptomycetaceae</taxon>
        <taxon>Yinghuangia</taxon>
    </lineage>
</organism>
<comment type="similarity">
    <text evidence="1">Belongs to the acetyltransferase family.</text>
</comment>
<dbReference type="InterPro" id="IPR051016">
    <property type="entry name" value="Diverse_Substrate_AcTransf"/>
</dbReference>
<reference evidence="5" key="1">
    <citation type="submission" date="2022-01" db="EMBL/GenBank/DDBJ databases">
        <title>Genome-Based Taxonomic Classification of the Phylum Actinobacteria.</title>
        <authorList>
            <person name="Gao Y."/>
        </authorList>
    </citation>
    <scope>NUCLEOTIDE SEQUENCE</scope>
    <source>
        <strain evidence="5">KLBMP 8922</strain>
    </source>
</reference>
<dbReference type="InterPro" id="IPR016181">
    <property type="entry name" value="Acyl_CoA_acyltransferase"/>
</dbReference>
<evidence type="ECO:0000256" key="1">
    <source>
        <dbReference type="ARBA" id="ARBA00008694"/>
    </source>
</evidence>
<dbReference type="EMBL" id="JAKFHA010000033">
    <property type="protein sequence ID" value="MCF2532352.1"/>
    <property type="molecule type" value="Genomic_DNA"/>
</dbReference>
<dbReference type="Gene3D" id="3.40.630.30">
    <property type="match status" value="1"/>
</dbReference>
<accession>A0AA41U5X4</accession>
<dbReference type="CDD" id="cd04301">
    <property type="entry name" value="NAT_SF"/>
    <property type="match status" value="1"/>
</dbReference>
<keyword evidence="3" id="KW-0012">Acyltransferase</keyword>
<evidence type="ECO:0000313" key="5">
    <source>
        <dbReference type="EMBL" id="MCF2532352.1"/>
    </source>
</evidence>
<evidence type="ECO:0000256" key="2">
    <source>
        <dbReference type="ARBA" id="ARBA00022679"/>
    </source>
</evidence>
<keyword evidence="6" id="KW-1185">Reference proteome</keyword>
<dbReference type="FunFam" id="3.40.630.30:FF:000064">
    <property type="entry name" value="GNAT family acetyltransferase"/>
    <property type="match status" value="1"/>
</dbReference>
<feature type="domain" description="N-acetyltransferase" evidence="4">
    <location>
        <begin position="1"/>
        <end position="157"/>
    </location>
</feature>
<dbReference type="SUPFAM" id="SSF55729">
    <property type="entry name" value="Acyl-CoA N-acyltransferases (Nat)"/>
    <property type="match status" value="1"/>
</dbReference>
<protein>
    <submittedName>
        <fullName evidence="5">GNAT family N-acetyltransferase</fullName>
    </submittedName>
</protein>
<proteinExistence type="inferred from homology"/>
<dbReference type="PROSITE" id="PS51186">
    <property type="entry name" value="GNAT"/>
    <property type="match status" value="1"/>
</dbReference>
<comment type="caution">
    <text evidence="5">The sequence shown here is derived from an EMBL/GenBank/DDBJ whole genome shotgun (WGS) entry which is preliminary data.</text>
</comment>